<proteinExistence type="predicted"/>
<dbReference type="AlphaFoldDB" id="A0A1G7HFK1"/>
<feature type="transmembrane region" description="Helical" evidence="1">
    <location>
        <begin position="62"/>
        <end position="80"/>
    </location>
</feature>
<keyword evidence="1" id="KW-0812">Transmembrane</keyword>
<organism evidence="2 3">
    <name type="scientific">Fontibacillus panacisegetis</name>
    <dbReference type="NCBI Taxonomy" id="670482"/>
    <lineage>
        <taxon>Bacteria</taxon>
        <taxon>Bacillati</taxon>
        <taxon>Bacillota</taxon>
        <taxon>Bacilli</taxon>
        <taxon>Bacillales</taxon>
        <taxon>Paenibacillaceae</taxon>
        <taxon>Fontibacillus</taxon>
    </lineage>
</organism>
<keyword evidence="3" id="KW-1185">Reference proteome</keyword>
<name>A0A1G7HFK1_9BACL</name>
<dbReference type="OrthoDB" id="2232193at2"/>
<keyword evidence="1" id="KW-1133">Transmembrane helix</keyword>
<reference evidence="2 3" key="1">
    <citation type="submission" date="2016-10" db="EMBL/GenBank/DDBJ databases">
        <authorList>
            <person name="de Groot N.N."/>
        </authorList>
    </citation>
    <scope>NUCLEOTIDE SEQUENCE [LARGE SCALE GENOMIC DNA]</scope>
    <source>
        <strain evidence="2 3">DSM 28129</strain>
    </source>
</reference>
<dbReference type="RefSeq" id="WP_091227541.1">
    <property type="nucleotide sequence ID" value="NZ_FNBG01000004.1"/>
</dbReference>
<keyword evidence="1" id="KW-0472">Membrane</keyword>
<dbReference type="Proteomes" id="UP000198972">
    <property type="component" value="Unassembled WGS sequence"/>
</dbReference>
<accession>A0A1G7HFK1</accession>
<evidence type="ECO:0000313" key="3">
    <source>
        <dbReference type="Proteomes" id="UP000198972"/>
    </source>
</evidence>
<sequence length="90" mass="10195">MALFLKETNLHNYTDSTVILVSSSEQLKYVAIFDASNFLYAHVDKVLMDGENFISLSNSLTVISYIGILFALSIVICRVMNKRWMKLGID</sequence>
<protein>
    <submittedName>
        <fullName evidence="2">Putative peptide transport system permease protein</fullName>
    </submittedName>
</protein>
<evidence type="ECO:0000256" key="1">
    <source>
        <dbReference type="SAM" id="Phobius"/>
    </source>
</evidence>
<dbReference type="EMBL" id="FNBG01000004">
    <property type="protein sequence ID" value="SDE99084.1"/>
    <property type="molecule type" value="Genomic_DNA"/>
</dbReference>
<gene>
    <name evidence="2" type="ORF">SAMN04488542_104141</name>
</gene>
<evidence type="ECO:0000313" key="2">
    <source>
        <dbReference type="EMBL" id="SDE99084.1"/>
    </source>
</evidence>